<evidence type="ECO:0000259" key="5">
    <source>
        <dbReference type="PROSITE" id="PS51352"/>
    </source>
</evidence>
<dbReference type="SUPFAM" id="SSF52833">
    <property type="entry name" value="Thioredoxin-like"/>
    <property type="match status" value="1"/>
</dbReference>
<dbReference type="PRINTS" id="PR00834">
    <property type="entry name" value="PROTEASES2C"/>
</dbReference>
<dbReference type="PANTHER" id="PTHR43343:SF3">
    <property type="entry name" value="PROTEASE DO-LIKE 8, CHLOROPLASTIC"/>
    <property type="match status" value="1"/>
</dbReference>
<feature type="transmembrane region" description="Helical" evidence="4">
    <location>
        <begin position="124"/>
        <end position="148"/>
    </location>
</feature>
<dbReference type="CDD" id="cd02966">
    <property type="entry name" value="TlpA_like_family"/>
    <property type="match status" value="1"/>
</dbReference>
<feature type="region of interest" description="Disordered" evidence="3">
    <location>
        <begin position="47"/>
        <end position="122"/>
    </location>
</feature>
<comment type="caution">
    <text evidence="6">The sequence shown here is derived from an EMBL/GenBank/DDBJ whole genome shotgun (WGS) entry which is preliminary data.</text>
</comment>
<feature type="compositionally biased region" description="Low complexity" evidence="3">
    <location>
        <begin position="90"/>
        <end position="107"/>
    </location>
</feature>
<dbReference type="Proteomes" id="UP000609651">
    <property type="component" value="Unassembled WGS sequence"/>
</dbReference>
<accession>A0ABX1VHQ6</accession>
<dbReference type="InterPro" id="IPR013766">
    <property type="entry name" value="Thioredoxin_domain"/>
</dbReference>
<keyword evidence="4" id="KW-0472">Membrane</keyword>
<dbReference type="InterPro" id="IPR000866">
    <property type="entry name" value="AhpC/TSA"/>
</dbReference>
<evidence type="ECO:0000256" key="3">
    <source>
        <dbReference type="SAM" id="MobiDB-lite"/>
    </source>
</evidence>
<keyword evidence="4" id="KW-0812">Transmembrane</keyword>
<keyword evidence="7" id="KW-1185">Reference proteome</keyword>
<dbReference type="Pfam" id="PF00578">
    <property type="entry name" value="AhpC-TSA"/>
    <property type="match status" value="1"/>
</dbReference>
<feature type="compositionally biased region" description="Low complexity" evidence="3">
    <location>
        <begin position="47"/>
        <end position="58"/>
    </location>
</feature>
<gene>
    <name evidence="6" type="primary">resA_5</name>
    <name evidence="6" type="ORF">LzC2_34690</name>
</gene>
<dbReference type="InterPro" id="IPR036249">
    <property type="entry name" value="Thioredoxin-like_sf"/>
</dbReference>
<evidence type="ECO:0000313" key="7">
    <source>
        <dbReference type="Proteomes" id="UP000609651"/>
    </source>
</evidence>
<dbReference type="Gene3D" id="2.40.10.120">
    <property type="match status" value="1"/>
</dbReference>
<keyword evidence="1" id="KW-0645">Protease</keyword>
<dbReference type="Pfam" id="PF13365">
    <property type="entry name" value="Trypsin_2"/>
    <property type="match status" value="1"/>
</dbReference>
<dbReference type="EMBL" id="WTPX01000145">
    <property type="protein sequence ID" value="NNJ27367.1"/>
    <property type="molecule type" value="Genomic_DNA"/>
</dbReference>
<dbReference type="SUPFAM" id="SSF50494">
    <property type="entry name" value="Trypsin-like serine proteases"/>
    <property type="match status" value="1"/>
</dbReference>
<protein>
    <submittedName>
        <fullName evidence="6">Thiol-disulfide oxidoreductase ResA</fullName>
    </submittedName>
</protein>
<dbReference type="InterPro" id="IPR009003">
    <property type="entry name" value="Peptidase_S1_PA"/>
</dbReference>
<dbReference type="Gene3D" id="3.40.30.10">
    <property type="entry name" value="Glutaredoxin"/>
    <property type="match status" value="1"/>
</dbReference>
<evidence type="ECO:0000313" key="6">
    <source>
        <dbReference type="EMBL" id="NNJ27367.1"/>
    </source>
</evidence>
<name>A0ABX1VHQ6_9PLAN</name>
<sequence length="768" mass="81494">MSVKFRCPACDVSIVAKEDRLGQRVRCPKCREPIVVGGGEAPSAVSEAASSVIVDSSEPALSEPPRSELASNRPTPDELLPGLPAPGESATPLVPGLPTGPGAVRPVARTRRSRSRGKEGSKGLAWKLGGAGAALTVIAAGVFAAFWFGGGESGEENPALARLSDGGGMSERASFKKSDDAAGAADRFPATLFDREPGEELSVPDLIEKVSPGVVRLTLFDESDREVGLGSGFVVDESGLVATNFHVVSAGVRAVAHFRNGEERAVVGARGWDAERDLAVLELESLPDDAVVLPLAEMLPPVGTETVAVGHPGGFQFTTTTGIVGALHRTDELPEEARRFLDSPTDQMWVQTNATISGGNSGGPLLNLRGEVIGVNTWVVGERGLGFAAASWDLGQLIRRAEEEPTELADLQIEASGLGGSGGPIESFFESMPAEVDAVLTGHRRRMEEFAVSLSMIDSPDNLMGLRDQHPARETADELLKLAEASEGTPDARSALLAAIMVGRTIVSDEGEGRVIAAAGEALLRDHAEAPEMRMVPLMLGGSSRPEAHTLLRGVKEASPFDDVKGLSLFALASALGEIADPTIEQADEAVAALTETIEEYGHITIDGAPLEMAAAPLKYVVENLVAGRRPPAISGPDADGETMSLEQFRGQVVLLDFFADWCPACTAMYPQERVLVRKYKDRPFVMLGVNGDESATLSDIREDGSVTWRTWADGPNGPISERYRITAYPTLFLLDAEGRIRETYEGAPDLEELEGRIEELVQEAESE</sequence>
<keyword evidence="2" id="KW-0378">Hydrolase</keyword>
<evidence type="ECO:0000256" key="2">
    <source>
        <dbReference type="ARBA" id="ARBA00022801"/>
    </source>
</evidence>
<evidence type="ECO:0000256" key="1">
    <source>
        <dbReference type="ARBA" id="ARBA00022670"/>
    </source>
</evidence>
<reference evidence="6 7" key="1">
    <citation type="journal article" date="2020" name="Syst. Appl. Microbiol.">
        <title>Alienimonas chondri sp. nov., a novel planctomycete isolated from the biofilm of the red alga Chondrus crispus.</title>
        <authorList>
            <person name="Vitorino I."/>
            <person name="Albuquerque L."/>
            <person name="Wiegand S."/>
            <person name="Kallscheuer N."/>
            <person name="da Costa M.S."/>
            <person name="Lobo-da-Cunha A."/>
            <person name="Jogler C."/>
            <person name="Lage O.M."/>
        </authorList>
    </citation>
    <scope>NUCLEOTIDE SEQUENCE [LARGE SCALE GENOMIC DNA]</scope>
    <source>
        <strain evidence="6 7">LzC2</strain>
    </source>
</reference>
<proteinExistence type="predicted"/>
<dbReference type="PROSITE" id="PS51352">
    <property type="entry name" value="THIOREDOXIN_2"/>
    <property type="match status" value="1"/>
</dbReference>
<organism evidence="6 7">
    <name type="scientific">Alienimonas chondri</name>
    <dbReference type="NCBI Taxonomy" id="2681879"/>
    <lineage>
        <taxon>Bacteria</taxon>
        <taxon>Pseudomonadati</taxon>
        <taxon>Planctomycetota</taxon>
        <taxon>Planctomycetia</taxon>
        <taxon>Planctomycetales</taxon>
        <taxon>Planctomycetaceae</taxon>
        <taxon>Alienimonas</taxon>
    </lineage>
</organism>
<dbReference type="PANTHER" id="PTHR43343">
    <property type="entry name" value="PEPTIDASE S12"/>
    <property type="match status" value="1"/>
</dbReference>
<evidence type="ECO:0000256" key="4">
    <source>
        <dbReference type="SAM" id="Phobius"/>
    </source>
</evidence>
<keyword evidence="4" id="KW-1133">Transmembrane helix</keyword>
<dbReference type="InterPro" id="IPR051201">
    <property type="entry name" value="Chloro_Bact_Ser_Proteases"/>
</dbReference>
<feature type="domain" description="Thioredoxin" evidence="5">
    <location>
        <begin position="625"/>
        <end position="763"/>
    </location>
</feature>
<dbReference type="InterPro" id="IPR001940">
    <property type="entry name" value="Peptidase_S1C"/>
</dbReference>